<organism evidence="1 2">
    <name type="scientific">Strongylus vulgaris</name>
    <name type="common">Blood worm</name>
    <dbReference type="NCBI Taxonomy" id="40348"/>
    <lineage>
        <taxon>Eukaryota</taxon>
        <taxon>Metazoa</taxon>
        <taxon>Ecdysozoa</taxon>
        <taxon>Nematoda</taxon>
        <taxon>Chromadorea</taxon>
        <taxon>Rhabditida</taxon>
        <taxon>Rhabditina</taxon>
        <taxon>Rhabditomorpha</taxon>
        <taxon>Strongyloidea</taxon>
        <taxon>Strongylidae</taxon>
        <taxon>Strongylus</taxon>
    </lineage>
</organism>
<dbReference type="OrthoDB" id="429597at2759"/>
<gene>
    <name evidence="1" type="ORF">SVUK_LOCUS11814</name>
</gene>
<sequence length="83" mass="9605">MDKQHFALDPSVAVDREFCIRRNKAWTDCPYVELSSLEKLLNEVNGAKVRANKRSLQGRRRLAKVEIAYEKYASSRFNSKATE</sequence>
<keyword evidence="2" id="KW-1185">Reference proteome</keyword>
<protein>
    <submittedName>
        <fullName evidence="1">Uncharacterized protein</fullName>
    </submittedName>
</protein>
<name>A0A3P7J1M9_STRVU</name>
<evidence type="ECO:0000313" key="2">
    <source>
        <dbReference type="Proteomes" id="UP000270094"/>
    </source>
</evidence>
<dbReference type="Proteomes" id="UP000270094">
    <property type="component" value="Unassembled WGS sequence"/>
</dbReference>
<accession>A0A3P7J1M9</accession>
<proteinExistence type="predicted"/>
<reference evidence="1 2" key="1">
    <citation type="submission" date="2018-11" db="EMBL/GenBank/DDBJ databases">
        <authorList>
            <consortium name="Pathogen Informatics"/>
        </authorList>
    </citation>
    <scope>NUCLEOTIDE SEQUENCE [LARGE SCALE GENOMIC DNA]</scope>
</reference>
<evidence type="ECO:0000313" key="1">
    <source>
        <dbReference type="EMBL" id="VDM76816.1"/>
    </source>
</evidence>
<dbReference type="AlphaFoldDB" id="A0A3P7J1M9"/>
<feature type="non-terminal residue" evidence="1">
    <location>
        <position position="83"/>
    </location>
</feature>
<dbReference type="EMBL" id="UYYB01097797">
    <property type="protein sequence ID" value="VDM76816.1"/>
    <property type="molecule type" value="Genomic_DNA"/>
</dbReference>